<organism evidence="1 2">
    <name type="scientific">Petrolisthes cinctipes</name>
    <name type="common">Flat porcelain crab</name>
    <dbReference type="NCBI Taxonomy" id="88211"/>
    <lineage>
        <taxon>Eukaryota</taxon>
        <taxon>Metazoa</taxon>
        <taxon>Ecdysozoa</taxon>
        <taxon>Arthropoda</taxon>
        <taxon>Crustacea</taxon>
        <taxon>Multicrustacea</taxon>
        <taxon>Malacostraca</taxon>
        <taxon>Eumalacostraca</taxon>
        <taxon>Eucarida</taxon>
        <taxon>Decapoda</taxon>
        <taxon>Pleocyemata</taxon>
        <taxon>Anomura</taxon>
        <taxon>Galatheoidea</taxon>
        <taxon>Porcellanidae</taxon>
        <taxon>Petrolisthes</taxon>
    </lineage>
</organism>
<comment type="caution">
    <text evidence="1">The sequence shown here is derived from an EMBL/GenBank/DDBJ whole genome shotgun (WGS) entry which is preliminary data.</text>
</comment>
<protein>
    <submittedName>
        <fullName evidence="1">Uncharacterized protein</fullName>
    </submittedName>
</protein>
<dbReference type="EMBL" id="JAWQEG010006636">
    <property type="protein sequence ID" value="KAK3854290.1"/>
    <property type="molecule type" value="Genomic_DNA"/>
</dbReference>
<accession>A0AAE1BST7</accession>
<evidence type="ECO:0000313" key="1">
    <source>
        <dbReference type="EMBL" id="KAK3854290.1"/>
    </source>
</evidence>
<dbReference type="InterPro" id="IPR051267">
    <property type="entry name" value="STEAP_metalloreductase"/>
</dbReference>
<dbReference type="PANTHER" id="PTHR14239">
    <property type="entry name" value="DUDULIN-RELATED"/>
    <property type="match status" value="1"/>
</dbReference>
<evidence type="ECO:0000313" key="2">
    <source>
        <dbReference type="Proteomes" id="UP001286313"/>
    </source>
</evidence>
<gene>
    <name evidence="1" type="ORF">Pcinc_039219</name>
</gene>
<dbReference type="InterPro" id="IPR036291">
    <property type="entry name" value="NAD(P)-bd_dom_sf"/>
</dbReference>
<reference evidence="1" key="1">
    <citation type="submission" date="2023-10" db="EMBL/GenBank/DDBJ databases">
        <title>Genome assemblies of two species of porcelain crab, Petrolisthes cinctipes and Petrolisthes manimaculis (Anomura: Porcellanidae).</title>
        <authorList>
            <person name="Angst P."/>
        </authorList>
    </citation>
    <scope>NUCLEOTIDE SEQUENCE</scope>
    <source>
        <strain evidence="1">PB745_01</strain>
        <tissue evidence="1">Gill</tissue>
    </source>
</reference>
<dbReference type="Proteomes" id="UP001286313">
    <property type="component" value="Unassembled WGS sequence"/>
</dbReference>
<sequence>MTRGLLLCLNRAGYRPVIASRNPRRTRTWLSGGGGEFDVAGVEEGITMGHPNTIPFQAGPSLAGAACRSLNYPGAHVLKAYNTVSAYVMQRGDLHRGREVPICGNEVRARAKVCQLVKGMGLEAVDMGNPHQRSSHRKHTPLILPHLENTPHCVNPGFSLLLAYDNFSQPNLPQH</sequence>
<dbReference type="SUPFAM" id="SSF51735">
    <property type="entry name" value="NAD(P)-binding Rossmann-fold domains"/>
    <property type="match status" value="1"/>
</dbReference>
<proteinExistence type="predicted"/>
<keyword evidence="2" id="KW-1185">Reference proteome</keyword>
<name>A0AAE1BST7_PETCI</name>
<dbReference type="Gene3D" id="3.40.50.720">
    <property type="entry name" value="NAD(P)-binding Rossmann-like Domain"/>
    <property type="match status" value="1"/>
</dbReference>
<dbReference type="AlphaFoldDB" id="A0AAE1BST7"/>